<protein>
    <recommendedName>
        <fullName evidence="4">N-acetyltransferase domain-containing protein</fullName>
    </recommendedName>
</protein>
<dbReference type="GO" id="GO:1990189">
    <property type="term" value="F:protein N-terminal-serine acetyltransferase activity"/>
    <property type="evidence" value="ECO:0007669"/>
    <property type="project" value="TreeGrafter"/>
</dbReference>
<proteinExistence type="inferred from homology"/>
<comment type="caution">
    <text evidence="5">The sequence shown here is derived from an EMBL/GenBank/DDBJ whole genome shotgun (WGS) entry which is preliminary data.</text>
</comment>
<dbReference type="InterPro" id="IPR000182">
    <property type="entry name" value="GNAT_dom"/>
</dbReference>
<comment type="similarity">
    <text evidence="3">Belongs to the acetyltransferase family. ARD1 subfamily.</text>
</comment>
<dbReference type="GO" id="GO:0031415">
    <property type="term" value="C:NatA complex"/>
    <property type="evidence" value="ECO:0007669"/>
    <property type="project" value="InterPro"/>
</dbReference>
<dbReference type="Proteomes" id="UP001202328">
    <property type="component" value="Unassembled WGS sequence"/>
</dbReference>
<evidence type="ECO:0000256" key="3">
    <source>
        <dbReference type="ARBA" id="ARBA00025786"/>
    </source>
</evidence>
<name>A0AAD4XEK0_9MAGN</name>
<evidence type="ECO:0000259" key="4">
    <source>
        <dbReference type="PROSITE" id="PS51186"/>
    </source>
</evidence>
<keyword evidence="1" id="KW-0808">Transferase</keyword>
<organism evidence="5 6">
    <name type="scientific">Papaver atlanticum</name>
    <dbReference type="NCBI Taxonomy" id="357466"/>
    <lineage>
        <taxon>Eukaryota</taxon>
        <taxon>Viridiplantae</taxon>
        <taxon>Streptophyta</taxon>
        <taxon>Embryophyta</taxon>
        <taxon>Tracheophyta</taxon>
        <taxon>Spermatophyta</taxon>
        <taxon>Magnoliopsida</taxon>
        <taxon>Ranunculales</taxon>
        <taxon>Papaveraceae</taxon>
        <taxon>Papaveroideae</taxon>
        <taxon>Papaver</taxon>
    </lineage>
</organism>
<evidence type="ECO:0000256" key="1">
    <source>
        <dbReference type="ARBA" id="ARBA00022679"/>
    </source>
</evidence>
<keyword evidence="2" id="KW-0012">Acyltransferase</keyword>
<evidence type="ECO:0000256" key="2">
    <source>
        <dbReference type="ARBA" id="ARBA00023315"/>
    </source>
</evidence>
<dbReference type="InterPro" id="IPR016181">
    <property type="entry name" value="Acyl_CoA_acyltransferase"/>
</dbReference>
<dbReference type="Gene3D" id="3.40.630.30">
    <property type="match status" value="2"/>
</dbReference>
<sequence>MLDIRQATMNDIPGIRACNFQCFPMEDRRDSCYYEKRIVSWPQLSYVAEDYRTGPVLPTHRRQGIAKKLITAAQNAMVGEYGSEYVSLYALNLFTESLGYKIQETAAEFYDNGEDAYVMEKKLPRKTSGSSWA</sequence>
<dbReference type="EMBL" id="JAJJMB010010711">
    <property type="protein sequence ID" value="KAI3906858.1"/>
    <property type="molecule type" value="Genomic_DNA"/>
</dbReference>
<accession>A0AAD4XEK0</accession>
<dbReference type="GO" id="GO:1990190">
    <property type="term" value="F:protein-N-terminal-glutamate acetyltransferase activity"/>
    <property type="evidence" value="ECO:0007669"/>
    <property type="project" value="TreeGrafter"/>
</dbReference>
<dbReference type="CDD" id="cd04301">
    <property type="entry name" value="NAT_SF"/>
    <property type="match status" value="1"/>
</dbReference>
<dbReference type="PANTHER" id="PTHR23091:SF4">
    <property type="entry name" value="N-TERMINAL AMINO-ACID N(ALPHA)-ACETYLTRANSFERASE NATA"/>
    <property type="match status" value="1"/>
</dbReference>
<reference evidence="5" key="1">
    <citation type="submission" date="2022-04" db="EMBL/GenBank/DDBJ databases">
        <title>A functionally conserved STORR gene fusion in Papaver species that diverged 16.8 million years ago.</title>
        <authorList>
            <person name="Catania T."/>
        </authorList>
    </citation>
    <scope>NUCLEOTIDE SEQUENCE</scope>
    <source>
        <strain evidence="5">S-188037</strain>
    </source>
</reference>
<evidence type="ECO:0000313" key="5">
    <source>
        <dbReference type="EMBL" id="KAI3906858.1"/>
    </source>
</evidence>
<dbReference type="PANTHER" id="PTHR23091">
    <property type="entry name" value="N-TERMINAL ACETYLTRANSFERASE"/>
    <property type="match status" value="1"/>
</dbReference>
<keyword evidence="6" id="KW-1185">Reference proteome</keyword>
<dbReference type="PROSITE" id="PS51186">
    <property type="entry name" value="GNAT"/>
    <property type="match status" value="1"/>
</dbReference>
<dbReference type="AlphaFoldDB" id="A0AAD4XEK0"/>
<dbReference type="InterPro" id="IPR045047">
    <property type="entry name" value="Ard1-like"/>
</dbReference>
<evidence type="ECO:0000313" key="6">
    <source>
        <dbReference type="Proteomes" id="UP001202328"/>
    </source>
</evidence>
<gene>
    <name evidence="5" type="ORF">MKW98_004908</name>
</gene>
<feature type="domain" description="N-acetyltransferase" evidence="4">
    <location>
        <begin position="2"/>
        <end position="124"/>
    </location>
</feature>
<dbReference type="SUPFAM" id="SSF55729">
    <property type="entry name" value="Acyl-CoA N-acyltransferases (Nat)"/>
    <property type="match status" value="1"/>
</dbReference>